<comment type="caution">
    <text evidence="3">The sequence shown here is derived from an EMBL/GenBank/DDBJ whole genome shotgun (WGS) entry which is preliminary data.</text>
</comment>
<dbReference type="NCBIfam" id="NF040582">
    <property type="entry name" value="STY4528_fam"/>
    <property type="match status" value="1"/>
</dbReference>
<proteinExistence type="predicted"/>
<feature type="region of interest" description="Disordered" evidence="2">
    <location>
        <begin position="226"/>
        <end position="282"/>
    </location>
</feature>
<feature type="coiled-coil region" evidence="1">
    <location>
        <begin position="6"/>
        <end position="33"/>
    </location>
</feature>
<evidence type="ECO:0000313" key="3">
    <source>
        <dbReference type="EMBL" id="ODS23549.1"/>
    </source>
</evidence>
<feature type="compositionally biased region" description="Basic and acidic residues" evidence="2">
    <location>
        <begin position="253"/>
        <end position="271"/>
    </location>
</feature>
<evidence type="ECO:0000256" key="1">
    <source>
        <dbReference type="SAM" id="Coils"/>
    </source>
</evidence>
<name>A0A1D2QPN4_9GAMM</name>
<evidence type="ECO:0000256" key="2">
    <source>
        <dbReference type="SAM" id="MobiDB-lite"/>
    </source>
</evidence>
<evidence type="ECO:0000313" key="4">
    <source>
        <dbReference type="Proteomes" id="UP000242502"/>
    </source>
</evidence>
<keyword evidence="1" id="KW-0175">Coiled coil</keyword>
<sequence length="430" mass="48895">MSFDSFNNENQQLVTLKRQLAVMEKELKDRGNEDNLDHEPEYAVLFTGNWQSSIPNQLILNPDLSPVEKITWQVWRLAIPHPGKPGATPRSSELMRHANCSKPTLTSAKAMLRVTRWATRCRSVRNSHGRFLGDIYLLHDQPLSLAANLELDPEYLSYLDSLVMSEKKNKRLRAVAASIIRSVREDELTPQQRTELQSCVANLGMFLESESGFPIYREADQNTTQVKNFNPVESGNTPLEVEESVEIPSTSIQDKKFNLDDTSKNDQKTTQDKNFNPVEPDKNTRLKNFLTASSSSSNNKINNNISYARAREEESHLLADQDISEFITSNVPLIGNVLANLFKQVFIARESAVPVLMTKIKPLSRRQQVNVLCQLLGRLIQADKNEANEVRDVVRYCHSLVTAEKENRLMLDEYAQRIKEAVEDDMPLVI</sequence>
<dbReference type="AlphaFoldDB" id="A0A1D2QPN4"/>
<reference evidence="3 4" key="1">
    <citation type="journal article" date="2016" name="Appl. Environ. Microbiol.">
        <title>Lack of Overt Genome Reduction in the Bryostatin-Producing Bryozoan Symbiont "Candidatus Endobugula sertula".</title>
        <authorList>
            <person name="Miller I.J."/>
            <person name="Vanee N."/>
            <person name="Fong S.S."/>
            <person name="Lim-Fong G.E."/>
            <person name="Kwan J.C."/>
        </authorList>
    </citation>
    <scope>NUCLEOTIDE SEQUENCE [LARGE SCALE GENOMIC DNA]</scope>
    <source>
        <strain evidence="3">AB1-4</strain>
    </source>
</reference>
<feature type="compositionally biased region" description="Polar residues" evidence="2">
    <location>
        <begin position="226"/>
        <end position="237"/>
    </location>
</feature>
<organism evidence="3 4">
    <name type="scientific">Candidatus Endobugula sertula</name>
    <name type="common">Bugula neritina bacterial symbiont</name>
    <dbReference type="NCBI Taxonomy" id="62101"/>
    <lineage>
        <taxon>Bacteria</taxon>
        <taxon>Pseudomonadati</taxon>
        <taxon>Pseudomonadota</taxon>
        <taxon>Gammaproteobacteria</taxon>
        <taxon>Cellvibrionales</taxon>
        <taxon>Cellvibrionaceae</taxon>
        <taxon>Candidatus Endobugula</taxon>
    </lineage>
</organism>
<protein>
    <submittedName>
        <fullName evidence="3">Uncharacterized protein</fullName>
    </submittedName>
</protein>
<dbReference type="InterPro" id="IPR047749">
    <property type="entry name" value="STY4528-like"/>
</dbReference>
<gene>
    <name evidence="3" type="ORF">AB835_08020</name>
</gene>
<accession>A0A1D2QPN4</accession>
<dbReference type="STRING" id="62101.AB835_08020"/>
<dbReference type="EMBL" id="MDLC01000025">
    <property type="protein sequence ID" value="ODS23549.1"/>
    <property type="molecule type" value="Genomic_DNA"/>
</dbReference>
<dbReference type="Proteomes" id="UP000242502">
    <property type="component" value="Unassembled WGS sequence"/>
</dbReference>